<dbReference type="SUPFAM" id="SSF47413">
    <property type="entry name" value="lambda repressor-like DNA-binding domains"/>
    <property type="match status" value="1"/>
</dbReference>
<organism evidence="2 3">
    <name type="scientific">Bosea rubneri</name>
    <dbReference type="NCBI Taxonomy" id="3075434"/>
    <lineage>
        <taxon>Bacteria</taxon>
        <taxon>Pseudomonadati</taxon>
        <taxon>Pseudomonadota</taxon>
        <taxon>Alphaproteobacteria</taxon>
        <taxon>Hyphomicrobiales</taxon>
        <taxon>Boseaceae</taxon>
        <taxon>Bosea</taxon>
    </lineage>
</organism>
<dbReference type="Gene3D" id="1.10.260.40">
    <property type="entry name" value="lambda repressor-like DNA-binding domains"/>
    <property type="match status" value="1"/>
</dbReference>
<evidence type="ECO:0000313" key="3">
    <source>
        <dbReference type="Proteomes" id="UP001254257"/>
    </source>
</evidence>
<dbReference type="EMBL" id="JAWDID010000033">
    <property type="protein sequence ID" value="MDU0342063.1"/>
    <property type="molecule type" value="Genomic_DNA"/>
</dbReference>
<feature type="domain" description="HTH cro/C1-type" evidence="1">
    <location>
        <begin position="101"/>
        <end position="130"/>
    </location>
</feature>
<dbReference type="PROSITE" id="PS50943">
    <property type="entry name" value="HTH_CROC1"/>
    <property type="match status" value="1"/>
</dbReference>
<proteinExistence type="predicted"/>
<protein>
    <submittedName>
        <fullName evidence="2">Helix-turn-helix transcriptional regulator</fullName>
    </submittedName>
</protein>
<keyword evidence="3" id="KW-1185">Reference proteome</keyword>
<dbReference type="InterPro" id="IPR001387">
    <property type="entry name" value="Cro/C1-type_HTH"/>
</dbReference>
<accession>A0ABU3SB99</accession>
<name>A0ABU3SB99_9HYPH</name>
<dbReference type="InterPro" id="IPR010982">
    <property type="entry name" value="Lambda_DNA-bd_dom_sf"/>
</dbReference>
<dbReference type="SMART" id="SM00530">
    <property type="entry name" value="HTH_XRE"/>
    <property type="match status" value="1"/>
</dbReference>
<reference evidence="2 3" key="1">
    <citation type="submission" date="2023-09" db="EMBL/GenBank/DDBJ databases">
        <title>Whole genome shotgun sequencing (WGS) of Bosea sp. ZW T0_25, isolated from stored onions (Allium cepa).</title>
        <authorList>
            <person name="Stoll D.A."/>
            <person name="Huch M."/>
        </authorList>
    </citation>
    <scope>NUCLEOTIDE SEQUENCE [LARGE SCALE GENOMIC DNA]</scope>
    <source>
        <strain evidence="2 3">ZW T0_25</strain>
    </source>
</reference>
<evidence type="ECO:0000259" key="1">
    <source>
        <dbReference type="PROSITE" id="PS50943"/>
    </source>
</evidence>
<comment type="caution">
    <text evidence="2">The sequence shown here is derived from an EMBL/GenBank/DDBJ whole genome shotgun (WGS) entry which is preliminary data.</text>
</comment>
<gene>
    <name evidence="2" type="ORF">RKE40_19380</name>
</gene>
<evidence type="ECO:0000313" key="2">
    <source>
        <dbReference type="EMBL" id="MDU0342063.1"/>
    </source>
</evidence>
<sequence>MHEQWLQAELDHPMCQQQADCHSANGATRSGQNQEFHDASSTVIRGMSPIRFESRIPKCPDQDNSILAWARFSCLGQIVDKLDSKAVACHSTEMVATAKLLRAARIALGLSLDELAAEAGIDRRTVSRVEGRGDDQRPLGSAIAVERALERKGIVFLKATANEGAGFRLPTEPPTRSAL</sequence>
<dbReference type="RefSeq" id="WP_316019860.1">
    <property type="nucleotide sequence ID" value="NZ_JAWDID010000033.1"/>
</dbReference>
<dbReference type="CDD" id="cd00093">
    <property type="entry name" value="HTH_XRE"/>
    <property type="match status" value="1"/>
</dbReference>
<dbReference type="Proteomes" id="UP001254257">
    <property type="component" value="Unassembled WGS sequence"/>
</dbReference>
<dbReference type="Pfam" id="PF01381">
    <property type="entry name" value="HTH_3"/>
    <property type="match status" value="1"/>
</dbReference>